<evidence type="ECO:0000313" key="2">
    <source>
        <dbReference type="EMBL" id="MFB9378654.1"/>
    </source>
</evidence>
<dbReference type="Proteomes" id="UP001589748">
    <property type="component" value="Unassembled WGS sequence"/>
</dbReference>
<sequence>MLGITAPPSSSARTVLLAAAAFAGHVGYPAWLLAHRSHRHAVTPVDEMIGWTWEDVDLLVPAHGEAGVILRTLGQLERRCAVPRSAITVVVDDDEATRVRCREAGYRVDYAPVRAGKAAAVNRGVAASRAPLIVVVDANAVLDGPGLRALLNSCVARYDLVSGLRAECGAADEGLYWRYENWIKTSEAGLGGSLALVGEAIAFRRNLFRPIPAGTANDDLWLAFDFAARGHSVGVEPACLVVEESAPRPDQVERRVRIMAGQLRLFARYRAQFFTGRREFRQFAAHKVWRSTVGPAAQVALLAGALAHPRRRSSQLVLAGHAVAFAAYAVGDRLHGRATAPLRLAGQAVGMPLVVFCRALPRAIRGQSATWVKRSR</sequence>
<protein>
    <submittedName>
        <fullName evidence="2">Glycosyltransferase</fullName>
        <ecNumber evidence="2">2.4.-.-</ecNumber>
    </submittedName>
</protein>
<keyword evidence="2" id="KW-0808">Transferase</keyword>
<dbReference type="EC" id="2.4.-.-" evidence="2"/>
<dbReference type="RefSeq" id="WP_380136645.1">
    <property type="nucleotide sequence ID" value="NZ_JBHLUI010000008.1"/>
</dbReference>
<evidence type="ECO:0000259" key="1">
    <source>
        <dbReference type="Pfam" id="PF00535"/>
    </source>
</evidence>
<dbReference type="SUPFAM" id="SSF53448">
    <property type="entry name" value="Nucleotide-diphospho-sugar transferases"/>
    <property type="match status" value="1"/>
</dbReference>
<keyword evidence="2" id="KW-0328">Glycosyltransferase</keyword>
<evidence type="ECO:0000313" key="3">
    <source>
        <dbReference type="Proteomes" id="UP001589748"/>
    </source>
</evidence>
<accession>A0ABV5LX82</accession>
<dbReference type="InterPro" id="IPR001173">
    <property type="entry name" value="Glyco_trans_2-like"/>
</dbReference>
<organism evidence="2 3">
    <name type="scientific">Kineococcus gynurae</name>
    <dbReference type="NCBI Taxonomy" id="452979"/>
    <lineage>
        <taxon>Bacteria</taxon>
        <taxon>Bacillati</taxon>
        <taxon>Actinomycetota</taxon>
        <taxon>Actinomycetes</taxon>
        <taxon>Kineosporiales</taxon>
        <taxon>Kineosporiaceae</taxon>
        <taxon>Kineococcus</taxon>
    </lineage>
</organism>
<dbReference type="EMBL" id="JBHMDM010000007">
    <property type="protein sequence ID" value="MFB9378654.1"/>
    <property type="molecule type" value="Genomic_DNA"/>
</dbReference>
<name>A0ABV5LX82_9ACTN</name>
<gene>
    <name evidence="2" type="ORF">ACFFVI_16955</name>
</gene>
<keyword evidence="3" id="KW-1185">Reference proteome</keyword>
<proteinExistence type="predicted"/>
<dbReference type="Gene3D" id="3.90.550.10">
    <property type="entry name" value="Spore Coat Polysaccharide Biosynthesis Protein SpsA, Chain A"/>
    <property type="match status" value="1"/>
</dbReference>
<comment type="caution">
    <text evidence="2">The sequence shown here is derived from an EMBL/GenBank/DDBJ whole genome shotgun (WGS) entry which is preliminary data.</text>
</comment>
<dbReference type="InterPro" id="IPR029044">
    <property type="entry name" value="Nucleotide-diphossugar_trans"/>
</dbReference>
<dbReference type="Pfam" id="PF00535">
    <property type="entry name" value="Glycos_transf_2"/>
    <property type="match status" value="1"/>
</dbReference>
<feature type="domain" description="Glycosyltransferase 2-like" evidence="1">
    <location>
        <begin position="59"/>
        <end position="180"/>
    </location>
</feature>
<reference evidence="2 3" key="1">
    <citation type="submission" date="2024-09" db="EMBL/GenBank/DDBJ databases">
        <authorList>
            <person name="Sun Q."/>
            <person name="Mori K."/>
        </authorList>
    </citation>
    <scope>NUCLEOTIDE SEQUENCE [LARGE SCALE GENOMIC DNA]</scope>
    <source>
        <strain evidence="2 3">TISTR 1856</strain>
    </source>
</reference>
<dbReference type="GO" id="GO:0016757">
    <property type="term" value="F:glycosyltransferase activity"/>
    <property type="evidence" value="ECO:0007669"/>
    <property type="project" value="UniProtKB-KW"/>
</dbReference>